<keyword evidence="1" id="KW-0472">Membrane</keyword>
<feature type="transmembrane region" description="Helical" evidence="1">
    <location>
        <begin position="186"/>
        <end position="208"/>
    </location>
</feature>
<accession>A0A6G7ZMM1</accession>
<gene>
    <name evidence="2" type="ORF">G7078_04655</name>
</gene>
<keyword evidence="1" id="KW-0812">Transmembrane</keyword>
<name>A0A6G7ZMM1_9SPHN</name>
<organism evidence="2 3">
    <name type="scientific">Sphingomonas sinipercae</name>
    <dbReference type="NCBI Taxonomy" id="2714944"/>
    <lineage>
        <taxon>Bacteria</taxon>
        <taxon>Pseudomonadati</taxon>
        <taxon>Pseudomonadota</taxon>
        <taxon>Alphaproteobacteria</taxon>
        <taxon>Sphingomonadales</taxon>
        <taxon>Sphingomonadaceae</taxon>
        <taxon>Sphingomonas</taxon>
    </lineage>
</organism>
<proteinExistence type="predicted"/>
<keyword evidence="3" id="KW-1185">Reference proteome</keyword>
<dbReference type="EMBL" id="CP049871">
    <property type="protein sequence ID" value="QIL02146.1"/>
    <property type="molecule type" value="Genomic_DNA"/>
</dbReference>
<keyword evidence="1" id="KW-1133">Transmembrane helix</keyword>
<feature type="transmembrane region" description="Helical" evidence="1">
    <location>
        <begin position="15"/>
        <end position="36"/>
    </location>
</feature>
<protein>
    <submittedName>
        <fullName evidence="2">Uncharacterized protein</fullName>
    </submittedName>
</protein>
<feature type="transmembrane region" description="Helical" evidence="1">
    <location>
        <begin position="162"/>
        <end position="180"/>
    </location>
</feature>
<feature type="transmembrane region" description="Helical" evidence="1">
    <location>
        <begin position="94"/>
        <end position="115"/>
    </location>
</feature>
<dbReference type="KEGG" id="ssin:G7078_04655"/>
<evidence type="ECO:0000256" key="1">
    <source>
        <dbReference type="SAM" id="Phobius"/>
    </source>
</evidence>
<feature type="transmembrane region" description="Helical" evidence="1">
    <location>
        <begin position="121"/>
        <end position="142"/>
    </location>
</feature>
<evidence type="ECO:0000313" key="2">
    <source>
        <dbReference type="EMBL" id="QIL02146.1"/>
    </source>
</evidence>
<evidence type="ECO:0000313" key="3">
    <source>
        <dbReference type="Proteomes" id="UP000502502"/>
    </source>
</evidence>
<dbReference type="RefSeq" id="WP_166093484.1">
    <property type="nucleotide sequence ID" value="NZ_CP049871.1"/>
</dbReference>
<sequence length="218" mass="22292">MNDTKSERSAMSRSLGRALLGAVVGAVGTALLLALVGERYIDLDDGAAMLTLAVGAIYALIGLAVGVGAIAPGAGARFLNVEDADEVREDRPRIALGALSCLLVGLFLLTLVLSGGSGSLLSAQAALVIASFCVLGLVAIALRLRGGGDEMSQQVGREASSLAMSVTTLVFGGWAGLWHLGYAGPIQPLVLVSGFAAIQLLASFWAIGRKGLMAPRFR</sequence>
<dbReference type="Proteomes" id="UP000502502">
    <property type="component" value="Chromosome"/>
</dbReference>
<dbReference type="AlphaFoldDB" id="A0A6G7ZMM1"/>
<reference evidence="2 3" key="1">
    <citation type="submission" date="2020-03" db="EMBL/GenBank/DDBJ databases">
        <title>Sphingomonas sp. nov., isolated from fish.</title>
        <authorList>
            <person name="Hyun D.-W."/>
            <person name="Bae J.-W."/>
        </authorList>
    </citation>
    <scope>NUCLEOTIDE SEQUENCE [LARGE SCALE GENOMIC DNA]</scope>
    <source>
        <strain evidence="2 3">HDW15C</strain>
    </source>
</reference>
<feature type="transmembrane region" description="Helical" evidence="1">
    <location>
        <begin position="48"/>
        <end position="73"/>
    </location>
</feature>